<protein>
    <submittedName>
        <fullName evidence="2">Alpha/beta fold hydrolase</fullName>
    </submittedName>
</protein>
<dbReference type="InterPro" id="IPR029058">
    <property type="entry name" value="AB_hydrolase_fold"/>
</dbReference>
<keyword evidence="2" id="KW-0378">Hydrolase</keyword>
<dbReference type="InterPro" id="IPR050266">
    <property type="entry name" value="AB_hydrolase_sf"/>
</dbReference>
<organism evidence="2 3">
    <name type="scientific">Nocardia terpenica</name>
    <dbReference type="NCBI Taxonomy" id="455432"/>
    <lineage>
        <taxon>Bacteria</taxon>
        <taxon>Bacillati</taxon>
        <taxon>Actinomycetota</taxon>
        <taxon>Actinomycetes</taxon>
        <taxon>Mycobacteriales</taxon>
        <taxon>Nocardiaceae</taxon>
        <taxon>Nocardia</taxon>
    </lineage>
</organism>
<dbReference type="GO" id="GO:0016787">
    <property type="term" value="F:hydrolase activity"/>
    <property type="evidence" value="ECO:0007669"/>
    <property type="project" value="UniProtKB-KW"/>
</dbReference>
<feature type="domain" description="AB hydrolase-1" evidence="1">
    <location>
        <begin position="13"/>
        <end position="265"/>
    </location>
</feature>
<dbReference type="Gene3D" id="3.40.50.1820">
    <property type="entry name" value="alpha/beta hydrolase"/>
    <property type="match status" value="1"/>
</dbReference>
<dbReference type="InterPro" id="IPR000073">
    <property type="entry name" value="AB_hydrolase_1"/>
</dbReference>
<dbReference type="EMBL" id="CP046173">
    <property type="protein sequence ID" value="QIS21523.1"/>
    <property type="molecule type" value="Genomic_DNA"/>
</dbReference>
<evidence type="ECO:0000259" key="1">
    <source>
        <dbReference type="Pfam" id="PF12697"/>
    </source>
</evidence>
<dbReference type="Pfam" id="PF12697">
    <property type="entry name" value="Abhydrolase_6"/>
    <property type="match status" value="1"/>
</dbReference>
<dbReference type="SUPFAM" id="SSF53474">
    <property type="entry name" value="alpha/beta-Hydrolases"/>
    <property type="match status" value="1"/>
</dbReference>
<dbReference type="RefSeq" id="WP_167488816.1">
    <property type="nucleotide sequence ID" value="NZ_CP046173.1"/>
</dbReference>
<accession>A0A6G9Z935</accession>
<evidence type="ECO:0000313" key="2">
    <source>
        <dbReference type="EMBL" id="QIS21523.1"/>
    </source>
</evidence>
<reference evidence="2 3" key="1">
    <citation type="journal article" date="2019" name="ACS Chem. Biol.">
        <title>Identification and Mobilization of a Cryptic Antibiotic Biosynthesis Gene Locus from a Human-Pathogenic Nocardia Isolate.</title>
        <authorList>
            <person name="Herisse M."/>
            <person name="Ishida K."/>
            <person name="Porter J.L."/>
            <person name="Howden B."/>
            <person name="Hertweck C."/>
            <person name="Stinear T.P."/>
            <person name="Pidot S.J."/>
        </authorList>
    </citation>
    <scope>NUCLEOTIDE SEQUENCE [LARGE SCALE GENOMIC DNA]</scope>
    <source>
        <strain evidence="2 3">AUSMDU00012715</strain>
    </source>
</reference>
<dbReference type="AlphaFoldDB" id="A0A6G9Z935"/>
<dbReference type="GO" id="GO:0016020">
    <property type="term" value="C:membrane"/>
    <property type="evidence" value="ECO:0007669"/>
    <property type="project" value="TreeGrafter"/>
</dbReference>
<name>A0A6G9Z935_9NOCA</name>
<dbReference type="PANTHER" id="PTHR43798">
    <property type="entry name" value="MONOACYLGLYCEROL LIPASE"/>
    <property type="match status" value="1"/>
</dbReference>
<proteinExistence type="predicted"/>
<gene>
    <name evidence="2" type="ORF">F6W96_27495</name>
</gene>
<sequence length="275" mass="30340">MHRSGSGGPSVAFVPGAGGVGLDWWGVQRRVAQWTTSVVYDRGGTGWSDRLELPRSATDIAIELRDLLREAEIPGPYVLVAHSLGGAYARRFGQLFPHDVAGLLALEVITEEWDCHMPDTLKLRPQPMPGTMQLRLQSLSARLFYRKMFSDWPDPPRKMLVAAHSSMEWNLIAATERSNQDAVIDEIRSGGAFPDVPVITVAALGVDLGMRLYYKNASTLRQLTEAKQRLYTTMADSMPQGEYRSVPNASHSTIHIDAADDVVQAVRDLLDRAVG</sequence>
<dbReference type="Proteomes" id="UP000500953">
    <property type="component" value="Chromosome"/>
</dbReference>
<dbReference type="PANTHER" id="PTHR43798:SF33">
    <property type="entry name" value="HYDROLASE, PUTATIVE (AFU_ORTHOLOGUE AFUA_2G14860)-RELATED"/>
    <property type="match status" value="1"/>
</dbReference>
<evidence type="ECO:0000313" key="3">
    <source>
        <dbReference type="Proteomes" id="UP000500953"/>
    </source>
</evidence>